<evidence type="ECO:0000313" key="1">
    <source>
        <dbReference type="EMBL" id="KAF7258430.1"/>
    </source>
</evidence>
<dbReference type="EMBL" id="JTDE01001726">
    <property type="protein sequence ID" value="KAF7258430.1"/>
    <property type="molecule type" value="Genomic_DNA"/>
</dbReference>
<keyword evidence="2" id="KW-1185">Reference proteome</keyword>
<organism evidence="1 2">
    <name type="scientific">Paragonimus skrjabini miyazakii</name>
    <dbReference type="NCBI Taxonomy" id="59628"/>
    <lineage>
        <taxon>Eukaryota</taxon>
        <taxon>Metazoa</taxon>
        <taxon>Spiralia</taxon>
        <taxon>Lophotrochozoa</taxon>
        <taxon>Platyhelminthes</taxon>
        <taxon>Trematoda</taxon>
        <taxon>Digenea</taxon>
        <taxon>Plagiorchiida</taxon>
        <taxon>Troglotremata</taxon>
        <taxon>Troglotrematidae</taxon>
        <taxon>Paragonimus</taxon>
    </lineage>
</organism>
<dbReference type="AlphaFoldDB" id="A0A8S9YYW7"/>
<sequence>MVNHRFGGCLPGLQSSINTVRLTALKHGDYRFTCALKTAVFDERVAKGHFGMVVALEPVCRFGVYYSTAPIDD</sequence>
<proteinExistence type="predicted"/>
<comment type="caution">
    <text evidence="1">The sequence shown here is derived from an EMBL/GenBank/DDBJ whole genome shotgun (WGS) entry which is preliminary data.</text>
</comment>
<protein>
    <submittedName>
        <fullName evidence="1">Uncharacterized protein</fullName>
    </submittedName>
</protein>
<evidence type="ECO:0000313" key="2">
    <source>
        <dbReference type="Proteomes" id="UP000822476"/>
    </source>
</evidence>
<name>A0A8S9YYW7_9TREM</name>
<gene>
    <name evidence="1" type="ORF">EG68_05294</name>
</gene>
<dbReference type="Proteomes" id="UP000822476">
    <property type="component" value="Unassembled WGS sequence"/>
</dbReference>
<reference evidence="1" key="1">
    <citation type="submission" date="2019-07" db="EMBL/GenBank/DDBJ databases">
        <title>Annotation for the trematode Paragonimus miyazaki's.</title>
        <authorList>
            <person name="Choi Y.-J."/>
        </authorList>
    </citation>
    <scope>NUCLEOTIDE SEQUENCE</scope>
    <source>
        <strain evidence="1">Japan</strain>
    </source>
</reference>
<accession>A0A8S9YYW7</accession>